<comment type="similarity">
    <text evidence="2 7">Belongs to the UPF0114 family.</text>
</comment>
<evidence type="ECO:0000256" key="2">
    <source>
        <dbReference type="ARBA" id="ARBA00005774"/>
    </source>
</evidence>
<evidence type="ECO:0000256" key="7">
    <source>
        <dbReference type="HAMAP-Rule" id="MF_00143"/>
    </source>
</evidence>
<dbReference type="GO" id="GO:0005886">
    <property type="term" value="C:plasma membrane"/>
    <property type="evidence" value="ECO:0007669"/>
    <property type="project" value="UniProtKB-SubCell"/>
</dbReference>
<keyword evidence="11" id="KW-1185">Reference proteome</keyword>
<gene>
    <name evidence="8" type="ORF">I6H06_03105</name>
    <name evidence="9" type="ORF">NFI99_01665</name>
</gene>
<keyword evidence="6 7" id="KW-0472">Membrane</keyword>
<reference evidence="9" key="2">
    <citation type="submission" date="2022-06" db="EMBL/GenBank/DDBJ databases">
        <title>Draft genome sequence of Burkholderia glumae strain GR20004 isolated from rice panicle showing bacterial panicle blight.</title>
        <authorList>
            <person name="Choi S.Y."/>
            <person name="Lee Y.H."/>
        </authorList>
    </citation>
    <scope>NUCLEOTIDE SEQUENCE</scope>
    <source>
        <strain evidence="9">GR20004</strain>
    </source>
</reference>
<evidence type="ECO:0000313" key="9">
    <source>
        <dbReference type="EMBL" id="USS43219.1"/>
    </source>
</evidence>
<keyword evidence="4 7" id="KW-0812">Transmembrane</keyword>
<dbReference type="PANTHER" id="PTHR38596:SF1">
    <property type="entry name" value="UPF0114 PROTEIN YQHA"/>
    <property type="match status" value="1"/>
</dbReference>
<evidence type="ECO:0000313" key="8">
    <source>
        <dbReference type="EMBL" id="QPQ90746.1"/>
    </source>
</evidence>
<keyword evidence="3 7" id="KW-1003">Cell membrane</keyword>
<dbReference type="EMBL" id="CP065600">
    <property type="protein sequence ID" value="QPQ90746.1"/>
    <property type="molecule type" value="Genomic_DNA"/>
</dbReference>
<evidence type="ECO:0000313" key="10">
    <source>
        <dbReference type="Proteomes" id="UP000594892"/>
    </source>
</evidence>
<dbReference type="RefSeq" id="WP_017425204.1">
    <property type="nucleotide sequence ID" value="NZ_CP021075.1"/>
</dbReference>
<dbReference type="PANTHER" id="PTHR38596">
    <property type="entry name" value="UPF0114 PROTEIN YQHA"/>
    <property type="match status" value="1"/>
</dbReference>
<keyword evidence="5 7" id="KW-1133">Transmembrane helix</keyword>
<dbReference type="InterPro" id="IPR005134">
    <property type="entry name" value="UPF0114"/>
</dbReference>
<evidence type="ECO:0000256" key="3">
    <source>
        <dbReference type="ARBA" id="ARBA00022475"/>
    </source>
</evidence>
<dbReference type="NCBIfam" id="TIGR00645">
    <property type="entry name" value="HI0507"/>
    <property type="match status" value="1"/>
</dbReference>
<dbReference type="EMBL" id="CP099583">
    <property type="protein sequence ID" value="USS43219.1"/>
    <property type="molecule type" value="Genomic_DNA"/>
</dbReference>
<feature type="transmembrane region" description="Helical" evidence="7">
    <location>
        <begin position="69"/>
        <end position="93"/>
    </location>
</feature>
<feature type="transmembrane region" description="Helical" evidence="7">
    <location>
        <begin position="29"/>
        <end position="49"/>
    </location>
</feature>
<dbReference type="Pfam" id="PF03350">
    <property type="entry name" value="UPF0114"/>
    <property type="match status" value="1"/>
</dbReference>
<feature type="transmembrane region" description="Helical" evidence="7">
    <location>
        <begin position="147"/>
        <end position="169"/>
    </location>
</feature>
<dbReference type="AlphaFoldDB" id="A0AAQ0BSI8"/>
<dbReference type="Proteomes" id="UP000594892">
    <property type="component" value="Chromosome 1"/>
</dbReference>
<protein>
    <recommendedName>
        <fullName evidence="7">UPF0114 protein I6H06_03105</fullName>
    </recommendedName>
</protein>
<dbReference type="InterPro" id="IPR020761">
    <property type="entry name" value="UPF0114_bac"/>
</dbReference>
<accession>A0AAQ0BSI8</accession>
<evidence type="ECO:0000256" key="5">
    <source>
        <dbReference type="ARBA" id="ARBA00022989"/>
    </source>
</evidence>
<organism evidence="8 10">
    <name type="scientific">Burkholderia glumae</name>
    <name type="common">Pseudomonas glumae</name>
    <dbReference type="NCBI Taxonomy" id="337"/>
    <lineage>
        <taxon>Bacteria</taxon>
        <taxon>Pseudomonadati</taxon>
        <taxon>Pseudomonadota</taxon>
        <taxon>Betaproteobacteria</taxon>
        <taxon>Burkholderiales</taxon>
        <taxon>Burkholderiaceae</taxon>
        <taxon>Burkholderia</taxon>
    </lineage>
</organism>
<evidence type="ECO:0000256" key="4">
    <source>
        <dbReference type="ARBA" id="ARBA00022692"/>
    </source>
</evidence>
<evidence type="ECO:0000256" key="1">
    <source>
        <dbReference type="ARBA" id="ARBA00004651"/>
    </source>
</evidence>
<name>A0AAQ0BSI8_BURGL</name>
<dbReference type="Proteomes" id="UP001056386">
    <property type="component" value="Chromosome 2"/>
</dbReference>
<evidence type="ECO:0000313" key="11">
    <source>
        <dbReference type="Proteomes" id="UP001056386"/>
    </source>
</evidence>
<comment type="subcellular location">
    <subcellularLocation>
        <location evidence="1 7">Cell membrane</location>
        <topology evidence="1 7">Multi-pass membrane protein</topology>
    </subcellularLocation>
</comment>
<proteinExistence type="inferred from homology"/>
<dbReference type="GeneID" id="45695521"/>
<dbReference type="HAMAP" id="MF_00143">
    <property type="entry name" value="UPF0114"/>
    <property type="match status" value="1"/>
</dbReference>
<reference evidence="8 10" key="1">
    <citation type="submission" date="2020-12" db="EMBL/GenBank/DDBJ databases">
        <title>FDA dAtabase for Regulatory Grade micrObial Sequences (FDA-ARGOS): Supporting development and validation of Infectious Disease Dx tests.</title>
        <authorList>
            <person name="Minogue T."/>
            <person name="Wolcott M."/>
            <person name="Wasieloski L."/>
            <person name="Aguilar W."/>
            <person name="Moore D."/>
            <person name="Jaissle J."/>
            <person name="Tallon L."/>
            <person name="Sadzewicz L."/>
            <person name="Zhao X."/>
            <person name="Boylan J."/>
            <person name="Ott S."/>
            <person name="Bowen H."/>
            <person name="Vavikolanu K."/>
            <person name="Mehta A."/>
            <person name="Aluvathingal J."/>
            <person name="Nadendla S."/>
            <person name="Yan Y."/>
            <person name="Sichtig H."/>
        </authorList>
    </citation>
    <scope>NUCLEOTIDE SEQUENCE [LARGE SCALE GENOMIC DNA]</scope>
    <source>
        <strain evidence="8 10">FDAARGOS_949</strain>
    </source>
</reference>
<evidence type="ECO:0000256" key="6">
    <source>
        <dbReference type="ARBA" id="ARBA00023136"/>
    </source>
</evidence>
<sequence>MMRPTEETKGHASNAAERLFEHGLFASRWVLAPIYAGLALGMLMLLIKFCQEFWHLAVTLLDSEVEDVILGVLSLVDLSLMANLLLMIIFGGYQNFVSRLKLGGHEDTPEWIGHVGFTDIKLKLMASIVAISAIEVLRGFLSLDKVGLTTIIWGIAVHMTFVLSAVLLAGMDWISAKTRAIK</sequence>